<accession>X1M6Q1</accession>
<gene>
    <name evidence="1" type="ORF">S06H3_15467</name>
</gene>
<protein>
    <submittedName>
        <fullName evidence="1">Uncharacterized protein</fullName>
    </submittedName>
</protein>
<dbReference type="EMBL" id="BARV01007615">
    <property type="protein sequence ID" value="GAI10380.1"/>
    <property type="molecule type" value="Genomic_DNA"/>
</dbReference>
<comment type="caution">
    <text evidence="1">The sequence shown here is derived from an EMBL/GenBank/DDBJ whole genome shotgun (WGS) entry which is preliminary data.</text>
</comment>
<dbReference type="AlphaFoldDB" id="X1M6Q1"/>
<evidence type="ECO:0000313" key="1">
    <source>
        <dbReference type="EMBL" id="GAI10380.1"/>
    </source>
</evidence>
<organism evidence="1">
    <name type="scientific">marine sediment metagenome</name>
    <dbReference type="NCBI Taxonomy" id="412755"/>
    <lineage>
        <taxon>unclassified sequences</taxon>
        <taxon>metagenomes</taxon>
        <taxon>ecological metagenomes</taxon>
    </lineage>
</organism>
<proteinExistence type="predicted"/>
<reference evidence="1" key="1">
    <citation type="journal article" date="2014" name="Front. Microbiol.">
        <title>High frequency of phylogenetically diverse reductive dehalogenase-homologous genes in deep subseafloor sedimentary metagenomes.</title>
        <authorList>
            <person name="Kawai M."/>
            <person name="Futagami T."/>
            <person name="Toyoda A."/>
            <person name="Takaki Y."/>
            <person name="Nishi S."/>
            <person name="Hori S."/>
            <person name="Arai W."/>
            <person name="Tsubouchi T."/>
            <person name="Morono Y."/>
            <person name="Uchiyama I."/>
            <person name="Ito T."/>
            <person name="Fujiyama A."/>
            <person name="Inagaki F."/>
            <person name="Takami H."/>
        </authorList>
    </citation>
    <scope>NUCLEOTIDE SEQUENCE</scope>
    <source>
        <strain evidence="1">Expedition CK06-06</strain>
    </source>
</reference>
<name>X1M6Q1_9ZZZZ</name>
<sequence>MRKILKGEIGAADGDERQRLIDHHLAGKTGTMACERMVDVFDKISANIHADRSISKQTQRWLVTHGLHLAKAVKTHLPGSHNRPEFQKHRFPGFEPDNLAKRIERFQQLLGDTHKLRLEPISDVLVRISP</sequence>